<sequence>MLSRNNWKEQIRQQEPKKQRFTIKKLTIGVASVLIGFTFMGMSASADNQPTSTTDTSAVPNPSHTEGQNNNAIKIAKSGATGDAKTPDQDTATPTPSQYTKAPEQGNKQDAQQTVNKWMSTPALDDLKNFEGTPENHVTQPDVTNVVNQINSLKQEEYQKQLEQVKQQVLNEIGKRLDTVTPAQIQAVKDEQDLFQLEGVLQSYSEHQDVIKRQELKKEMSQIKAQGYKDVDAAKTNAEVNAVVKKTLDGLSLVVAKSNLWSTRGTLIRSGFLLNSYAYLSNEDKAALQNQITADQALLAEQTAELNDWKQGDAAKFEKTTKQTQQKAIQILNAIKEAGTKNFAAAQSAAADALAKLPNLHTDSPFAPAVLTAFQKEVKDAKNANTIDILMSMAEKMNLPIPKVKPEQPQKTILTSVTWSSTIANLHRTTDDNTSIDVNNSRINTINFDYDWDNTNGNFRKTTVYKLNADGTKFVNTTDPTDSFDASGFKYEWRKGYAPNTKFGTGTGTVLGQINGGFNTEENYQVKYKVTDPSVIRKLNLNSKYSSSVQAYFNFWGAIPGQTLTFKQNQDISNLNQDQYRQLINVTDLGAKGWNGTNVDPSTQQADAYTPGTDAYTPGTDPNKTFSMAWAPNGQPSTATVADGVKGTVRINFNDGTYLDVPATINVVKNNADTTTPIAPSKIVPSYDGTKVVDTPFYNNPQGTNSKLIDNKSKDGQYNIYFTAKDASGKEYASSYAVEKSNAPIHSLLDKDAGAYDPNSLELHFYYQNNGDQDQTINYTLRMPDWINPYMPGNPESSLVPDSSRINDVKVTSKQGNTYDISSVTKTLDGVESRDGDLRRVKDVPVNLTVKANDAINLVIPFVLNTTAKESNTKINDNNDFYVLENGQQTGHLNVRSSTYAPLYPEDKIYPRVMVGNHTYTDEYPDNPGTLPLDPSVFSDEDFLNGYPDGIYKASTPTNKSTVYGSYTFSYLSLNKYEDYLTKHGFTVRFSSGKPMPYYGYTLSVSGAKVVDRNGNPVQDETKGHPYKGRRYFEVVPVILLNQDETYTTKTAPTAWDPSTMVNKVADPTNYRYWDQKTDSAVRMHNTVAQLTAKDFTVTITKDGQAVNPDANGKYDLSKPGTYTVTYSKDFNGTIISNYGHINVKNNDDQYIPAYKDTTVAAKSSVDTGSPSFTKDSKLVTDVPGHTYAFNDGTTKMTINDKNSKNPVTVTIDKASGAITFTAPDDATEYDIPVTVTYEDGSSNTATAKVVVYK</sequence>
<dbReference type="AlphaFoldDB" id="A0A1Y3UB96"/>
<dbReference type="NCBIfam" id="NF038186">
    <property type="entry name" value="YPDG_rpt"/>
    <property type="match status" value="1"/>
</dbReference>
<dbReference type="Pfam" id="PF04650">
    <property type="entry name" value="YSIRK_signal"/>
    <property type="match status" value="1"/>
</dbReference>
<keyword evidence="3" id="KW-0812">Transmembrane</keyword>
<protein>
    <submittedName>
        <fullName evidence="6">Uncharacterized protein</fullName>
    </submittedName>
</protein>
<keyword evidence="1" id="KW-0732">Signal</keyword>
<evidence type="ECO:0000256" key="3">
    <source>
        <dbReference type="SAM" id="Phobius"/>
    </source>
</evidence>
<dbReference type="RefSeq" id="WP_239835021.1">
    <property type="nucleotide sequence ID" value="NZ_NFHN01000035.1"/>
</dbReference>
<comment type="caution">
    <text evidence="6">The sequence shown here is derived from an EMBL/GenBank/DDBJ whole genome shotgun (WGS) entry which is preliminary data.</text>
</comment>
<dbReference type="InterPro" id="IPR005877">
    <property type="entry name" value="YSIRK_signal_dom"/>
</dbReference>
<dbReference type="Proteomes" id="UP000195868">
    <property type="component" value="Unassembled WGS sequence"/>
</dbReference>
<dbReference type="EMBL" id="NFHN01000035">
    <property type="protein sequence ID" value="OUN46072.1"/>
    <property type="molecule type" value="Genomic_DNA"/>
</dbReference>
<feature type="domain" description="Long Rib" evidence="5">
    <location>
        <begin position="1149"/>
        <end position="1252"/>
    </location>
</feature>
<organism evidence="6 7">
    <name type="scientific">Limosilactobacillus reuteri</name>
    <name type="common">Lactobacillus reuteri</name>
    <dbReference type="NCBI Taxonomy" id="1598"/>
    <lineage>
        <taxon>Bacteria</taxon>
        <taxon>Bacillati</taxon>
        <taxon>Bacillota</taxon>
        <taxon>Bacilli</taxon>
        <taxon>Lactobacillales</taxon>
        <taxon>Lactobacillaceae</taxon>
        <taxon>Limosilactobacillus</taxon>
    </lineage>
</organism>
<dbReference type="NCBIfam" id="TIGR01168">
    <property type="entry name" value="YSIRK_signal"/>
    <property type="match status" value="1"/>
</dbReference>
<evidence type="ECO:0000256" key="1">
    <source>
        <dbReference type="ARBA" id="ARBA00022729"/>
    </source>
</evidence>
<evidence type="ECO:0000259" key="4">
    <source>
        <dbReference type="Pfam" id="PF04650"/>
    </source>
</evidence>
<gene>
    <name evidence="6" type="ORF">B5G22_08315</name>
</gene>
<dbReference type="Pfam" id="PF18957">
    <property type="entry name" value="RibLong"/>
    <property type="match status" value="1"/>
</dbReference>
<feature type="domain" description="YSIRK Gram-positive signal peptide" evidence="4">
    <location>
        <begin position="17"/>
        <end position="41"/>
    </location>
</feature>
<evidence type="ECO:0000313" key="7">
    <source>
        <dbReference type="Proteomes" id="UP000195868"/>
    </source>
</evidence>
<keyword evidence="3" id="KW-1133">Transmembrane helix</keyword>
<accession>A0A1Y3UB96</accession>
<evidence type="ECO:0000313" key="6">
    <source>
        <dbReference type="EMBL" id="OUN46072.1"/>
    </source>
</evidence>
<feature type="transmembrane region" description="Helical" evidence="3">
    <location>
        <begin position="21"/>
        <end position="42"/>
    </location>
</feature>
<feature type="compositionally biased region" description="Polar residues" evidence="2">
    <location>
        <begin position="46"/>
        <end position="72"/>
    </location>
</feature>
<dbReference type="InterPro" id="IPR044055">
    <property type="entry name" value="RibLong"/>
</dbReference>
<name>A0A1Y3UB96_LIMRT</name>
<keyword evidence="3" id="KW-0472">Membrane</keyword>
<feature type="non-terminal residue" evidence="6">
    <location>
        <position position="1254"/>
    </location>
</feature>
<feature type="region of interest" description="Disordered" evidence="2">
    <location>
        <begin position="46"/>
        <end position="113"/>
    </location>
</feature>
<evidence type="ECO:0000259" key="5">
    <source>
        <dbReference type="Pfam" id="PF18957"/>
    </source>
</evidence>
<reference evidence="7" key="1">
    <citation type="submission" date="2017-04" db="EMBL/GenBank/DDBJ databases">
        <title>Function of individual gut microbiota members based on whole genome sequencing of pure cultures obtained from chicken caecum.</title>
        <authorList>
            <person name="Medvecky M."/>
            <person name="Cejkova D."/>
            <person name="Polansky O."/>
            <person name="Karasova D."/>
            <person name="Kubasova T."/>
            <person name="Cizek A."/>
            <person name="Rychlik I."/>
        </authorList>
    </citation>
    <scope>NUCLEOTIDE SEQUENCE [LARGE SCALE GENOMIC DNA]</scope>
    <source>
        <strain evidence="7">An71</strain>
    </source>
</reference>
<feature type="compositionally biased region" description="Polar residues" evidence="2">
    <location>
        <begin position="89"/>
        <end position="113"/>
    </location>
</feature>
<evidence type="ECO:0000256" key="2">
    <source>
        <dbReference type="SAM" id="MobiDB-lite"/>
    </source>
</evidence>
<proteinExistence type="predicted"/>